<dbReference type="Proteomes" id="UP000061382">
    <property type="component" value="Chromosome"/>
</dbReference>
<proteinExistence type="predicted"/>
<gene>
    <name evidence="1" type="ORF">DC20_20175</name>
</gene>
<evidence type="ECO:0000313" key="1">
    <source>
        <dbReference type="EMBL" id="ALJ00880.1"/>
    </source>
</evidence>
<dbReference type="OrthoDB" id="9871701at2"/>
<evidence type="ECO:0000313" key="2">
    <source>
        <dbReference type="Proteomes" id="UP000061382"/>
    </source>
</evidence>
<dbReference type="RefSeq" id="WP_062545500.1">
    <property type="nucleotide sequence ID" value="NZ_CP012643.1"/>
</dbReference>
<accession>A0A0P0D1X0</accession>
<protein>
    <recommendedName>
        <fullName evidence="3">DUF3224 domain-containing protein</fullName>
    </recommendedName>
</protein>
<reference evidence="1 2" key="1">
    <citation type="submission" date="2015-08" db="EMBL/GenBank/DDBJ databases">
        <title>Complete genome sequence of Rufibacter tibetensis strain 1351t, a radiation-resistant bacterium from tibet plateau.</title>
        <authorList>
            <person name="Dai J."/>
        </authorList>
    </citation>
    <scope>NUCLEOTIDE SEQUENCE [LARGE SCALE GENOMIC DNA]</scope>
    <source>
        <strain evidence="1 2">1351</strain>
    </source>
</reference>
<evidence type="ECO:0008006" key="3">
    <source>
        <dbReference type="Google" id="ProtNLM"/>
    </source>
</evidence>
<dbReference type="AlphaFoldDB" id="A0A0P0D1X0"/>
<dbReference type="EMBL" id="CP012643">
    <property type="protein sequence ID" value="ALJ00880.1"/>
    <property type="molecule type" value="Genomic_DNA"/>
</dbReference>
<dbReference type="KEGG" id="rti:DC20_20175"/>
<sequence length="150" mass="16397">MKKLTRFIFLQILFIFVFLSTSWTPALKRCHKINAKAEGVVIFQHRESIATEADIIGGGLLNGTTRASFILTSFGSFTGFLQITTKHGKLDFRIYDGYASETEFRATAVAMEGSGTGKLRGATGVLYLEGVTINANGDFTENITGEICLD</sequence>
<keyword evidence="2" id="KW-1185">Reference proteome</keyword>
<dbReference type="PATRIC" id="fig|512763.3.peg.4428"/>
<dbReference type="STRING" id="512763.DC20_20175"/>
<name>A0A0P0D1X0_9BACT</name>
<organism evidence="1 2">
    <name type="scientific">Rufibacter tibetensis</name>
    <dbReference type="NCBI Taxonomy" id="512763"/>
    <lineage>
        <taxon>Bacteria</taxon>
        <taxon>Pseudomonadati</taxon>
        <taxon>Bacteroidota</taxon>
        <taxon>Cytophagia</taxon>
        <taxon>Cytophagales</taxon>
        <taxon>Hymenobacteraceae</taxon>
        <taxon>Rufibacter</taxon>
    </lineage>
</organism>